<accession>A0A2T7PQR9</accession>
<dbReference type="GO" id="GO:0031110">
    <property type="term" value="P:regulation of microtubule polymerization or depolymerization"/>
    <property type="evidence" value="ECO:0007669"/>
    <property type="project" value="InterPro"/>
</dbReference>
<dbReference type="AlphaFoldDB" id="A0A2T7PQR9"/>
<dbReference type="SUPFAM" id="SSF101494">
    <property type="entry name" value="Stathmin"/>
    <property type="match status" value="1"/>
</dbReference>
<gene>
    <name evidence="3" type="ORF">C0Q70_02721</name>
</gene>
<dbReference type="OMA" id="TEYSHPN"/>
<organism evidence="3 4">
    <name type="scientific">Pomacea canaliculata</name>
    <name type="common">Golden apple snail</name>
    <dbReference type="NCBI Taxonomy" id="400727"/>
    <lineage>
        <taxon>Eukaryota</taxon>
        <taxon>Metazoa</taxon>
        <taxon>Spiralia</taxon>
        <taxon>Lophotrochozoa</taxon>
        <taxon>Mollusca</taxon>
        <taxon>Gastropoda</taxon>
        <taxon>Caenogastropoda</taxon>
        <taxon>Architaenioglossa</taxon>
        <taxon>Ampullarioidea</taxon>
        <taxon>Ampullariidae</taxon>
        <taxon>Pomacea</taxon>
    </lineage>
</organism>
<evidence type="ECO:0000313" key="4">
    <source>
        <dbReference type="Proteomes" id="UP000245119"/>
    </source>
</evidence>
<keyword evidence="4" id="KW-1185">Reference proteome</keyword>
<dbReference type="OrthoDB" id="10057469at2759"/>
<dbReference type="Pfam" id="PF00836">
    <property type="entry name" value="Stathmin"/>
    <property type="match status" value="1"/>
</dbReference>
<comment type="caution">
    <text evidence="3">The sequence shown here is derived from an EMBL/GenBank/DDBJ whole genome shotgun (WGS) entry which is preliminary data.</text>
</comment>
<evidence type="ECO:0000256" key="2">
    <source>
        <dbReference type="SAM" id="MobiDB-lite"/>
    </source>
</evidence>
<dbReference type="Proteomes" id="UP000245119">
    <property type="component" value="Linkage Group LG2"/>
</dbReference>
<feature type="region of interest" description="Disordered" evidence="2">
    <location>
        <begin position="293"/>
        <end position="315"/>
    </location>
</feature>
<sequence length="315" mass="35894">MGCDNSKTVRVQPLGSPVKIREHTAELDQQAADIKARRSGKGQREKDGKGQRGKSGKRRQDGMGSCDSLEDDRSLASERGNSATSKKSEDSGLGEEYSHVITEFSEEDKIRQVENDFVARDDLDLGITGVSCPTRLSAKDKVRVEEANILRSLREEGLISKHKAEASGGVCFEIVEATGDERPRLPLRLEKLEKKSKKVLTEEEINAKLERAERRRKKREEERLEKLRDLDHTDTLAALETFEQYQRCKEDHIVQKMDQVSDNRERRISEMKQKMEKRRQHAEQVRMRKKLAKENAAFEGEDPAENTADGTAQEF</sequence>
<dbReference type="PROSITE" id="PS51663">
    <property type="entry name" value="STATHMIN_3"/>
    <property type="match status" value="1"/>
</dbReference>
<proteinExistence type="predicted"/>
<dbReference type="Gene3D" id="6.10.280.30">
    <property type="match status" value="1"/>
</dbReference>
<protein>
    <recommendedName>
        <fullName evidence="5">Stathmin-4</fullName>
    </recommendedName>
</protein>
<evidence type="ECO:0008006" key="5">
    <source>
        <dbReference type="Google" id="ProtNLM"/>
    </source>
</evidence>
<dbReference type="InterPro" id="IPR000956">
    <property type="entry name" value="Stathmin_fam"/>
</dbReference>
<feature type="coiled-coil region" evidence="1">
    <location>
        <begin position="200"/>
        <end position="230"/>
    </location>
</feature>
<dbReference type="InterPro" id="IPR036002">
    <property type="entry name" value="Stathmin_sf"/>
</dbReference>
<name>A0A2T7PQR9_POMCA</name>
<keyword evidence="1" id="KW-0175">Coiled coil</keyword>
<dbReference type="PANTHER" id="PTHR10104">
    <property type="entry name" value="STATHMIN"/>
    <property type="match status" value="1"/>
</dbReference>
<feature type="region of interest" description="Disordered" evidence="2">
    <location>
        <begin position="1"/>
        <end position="100"/>
    </location>
</feature>
<reference evidence="3 4" key="1">
    <citation type="submission" date="2018-04" db="EMBL/GenBank/DDBJ databases">
        <title>The genome of golden apple snail Pomacea canaliculata provides insight into stress tolerance and invasive adaptation.</title>
        <authorList>
            <person name="Liu C."/>
            <person name="Liu B."/>
            <person name="Ren Y."/>
            <person name="Zhang Y."/>
            <person name="Wang H."/>
            <person name="Li S."/>
            <person name="Jiang F."/>
            <person name="Yin L."/>
            <person name="Zhang G."/>
            <person name="Qian W."/>
            <person name="Fan W."/>
        </authorList>
    </citation>
    <scope>NUCLEOTIDE SEQUENCE [LARGE SCALE GENOMIC DNA]</scope>
    <source>
        <strain evidence="3">SZHN2017</strain>
        <tissue evidence="3">Muscle</tissue>
    </source>
</reference>
<dbReference type="EMBL" id="PZQS01000002">
    <property type="protein sequence ID" value="PVD35758.1"/>
    <property type="molecule type" value="Genomic_DNA"/>
</dbReference>
<evidence type="ECO:0000256" key="1">
    <source>
        <dbReference type="SAM" id="Coils"/>
    </source>
</evidence>
<evidence type="ECO:0000313" key="3">
    <source>
        <dbReference type="EMBL" id="PVD35758.1"/>
    </source>
</evidence>